<dbReference type="InterPro" id="IPR044992">
    <property type="entry name" value="ChyE-like"/>
</dbReference>
<dbReference type="InterPro" id="IPR029062">
    <property type="entry name" value="Class_I_gatase-like"/>
</dbReference>
<dbReference type="PANTHER" id="PTHR42695:SF5">
    <property type="entry name" value="GLUTAMINE AMIDOTRANSFERASE YLR126C-RELATED"/>
    <property type="match status" value="1"/>
</dbReference>
<evidence type="ECO:0000313" key="3">
    <source>
        <dbReference type="Proteomes" id="UP000030651"/>
    </source>
</evidence>
<dbReference type="InterPro" id="IPR017926">
    <property type="entry name" value="GATASE"/>
</dbReference>
<dbReference type="EMBL" id="KI912110">
    <property type="protein sequence ID" value="ETS84338.1"/>
    <property type="molecule type" value="Genomic_DNA"/>
</dbReference>
<dbReference type="eggNOG" id="KOG3179">
    <property type="taxonomic scope" value="Eukaryota"/>
</dbReference>
<accession>W3XE20</accession>
<organism evidence="2 3">
    <name type="scientific">Pestalotiopsis fici (strain W106-1 / CGMCC3.15140)</name>
    <dbReference type="NCBI Taxonomy" id="1229662"/>
    <lineage>
        <taxon>Eukaryota</taxon>
        <taxon>Fungi</taxon>
        <taxon>Dikarya</taxon>
        <taxon>Ascomycota</taxon>
        <taxon>Pezizomycotina</taxon>
        <taxon>Sordariomycetes</taxon>
        <taxon>Xylariomycetidae</taxon>
        <taxon>Amphisphaeriales</taxon>
        <taxon>Sporocadaceae</taxon>
        <taxon>Pestalotiopsis</taxon>
    </lineage>
</organism>
<dbReference type="Gene3D" id="3.40.50.880">
    <property type="match status" value="1"/>
</dbReference>
<evidence type="ECO:0000259" key="1">
    <source>
        <dbReference type="Pfam" id="PF00117"/>
    </source>
</evidence>
<gene>
    <name evidence="2" type="ORF">PFICI_02363</name>
</gene>
<proteinExistence type="predicted"/>
<dbReference type="KEGG" id="pfy:PFICI_02363"/>
<dbReference type="GO" id="GO:0005634">
    <property type="term" value="C:nucleus"/>
    <property type="evidence" value="ECO:0007669"/>
    <property type="project" value="TreeGrafter"/>
</dbReference>
<reference evidence="3" key="1">
    <citation type="journal article" date="2015" name="BMC Genomics">
        <title>Genomic and transcriptomic analysis of the endophytic fungus Pestalotiopsis fici reveals its lifestyle and high potential for synthesis of natural products.</title>
        <authorList>
            <person name="Wang X."/>
            <person name="Zhang X."/>
            <person name="Liu L."/>
            <person name="Xiang M."/>
            <person name="Wang W."/>
            <person name="Sun X."/>
            <person name="Che Y."/>
            <person name="Guo L."/>
            <person name="Liu G."/>
            <person name="Guo L."/>
            <person name="Wang C."/>
            <person name="Yin W.B."/>
            <person name="Stadler M."/>
            <person name="Zhang X."/>
            <person name="Liu X."/>
        </authorList>
    </citation>
    <scope>NUCLEOTIDE SEQUENCE [LARGE SCALE GENOMIC DNA]</scope>
    <source>
        <strain evidence="3">W106-1 / CGMCC3.15140</strain>
    </source>
</reference>
<dbReference type="PANTHER" id="PTHR42695">
    <property type="entry name" value="GLUTAMINE AMIDOTRANSFERASE YLR126C-RELATED"/>
    <property type="match status" value="1"/>
</dbReference>
<dbReference type="Pfam" id="PF00117">
    <property type="entry name" value="GATase"/>
    <property type="match status" value="1"/>
</dbReference>
<dbReference type="AlphaFoldDB" id="W3XE20"/>
<dbReference type="STRING" id="1229662.W3XE20"/>
<dbReference type="CDD" id="cd01741">
    <property type="entry name" value="GATase1_1"/>
    <property type="match status" value="1"/>
</dbReference>
<dbReference type="InParanoid" id="W3XE20"/>
<dbReference type="GO" id="GO:0005829">
    <property type="term" value="C:cytosol"/>
    <property type="evidence" value="ECO:0007669"/>
    <property type="project" value="TreeGrafter"/>
</dbReference>
<evidence type="ECO:0000313" key="2">
    <source>
        <dbReference type="EMBL" id="ETS84338.1"/>
    </source>
</evidence>
<keyword evidence="3" id="KW-1185">Reference proteome</keyword>
<protein>
    <recommendedName>
        <fullName evidence="1">Glutamine amidotransferase domain-containing protein</fullName>
    </recommendedName>
</protein>
<dbReference type="PROSITE" id="PS51273">
    <property type="entry name" value="GATASE_TYPE_1"/>
    <property type="match status" value="1"/>
</dbReference>
<dbReference type="GeneID" id="19267376"/>
<dbReference type="OrthoDB" id="92161at2759"/>
<dbReference type="RefSeq" id="XP_007829135.1">
    <property type="nucleotide sequence ID" value="XM_007830944.1"/>
</dbReference>
<dbReference type="HOGENOM" id="CLU_054974_0_0_1"/>
<sequence>MPHAQGLKIAILINEFSKQTQPMKDAYRTILATVEPDATIEFFDPINAQEYPDVAKFDLIVLSGGSVFVMEEVPWVMKMRAFIKSTVETQPTKKMMGICWGHQIINVALGGIVEEMGSADVGVHTIPLTEEGSQFFQGTTLQSSSEFKIQQFHKRDVTKPAPGLIPLAKNNEAFINEQNTIITFQGHPEMNVEWAYTAASGFPAYIALTGYTMEEILESVKIPTDGEAIWRRVLEWVRE</sequence>
<dbReference type="OMA" id="NEFWNDV"/>
<feature type="domain" description="Glutamine amidotransferase" evidence="1">
    <location>
        <begin position="53"/>
        <end position="191"/>
    </location>
</feature>
<dbReference type="SUPFAM" id="SSF52317">
    <property type="entry name" value="Class I glutamine amidotransferase-like"/>
    <property type="match status" value="1"/>
</dbReference>
<dbReference type="Proteomes" id="UP000030651">
    <property type="component" value="Unassembled WGS sequence"/>
</dbReference>
<name>W3XE20_PESFW</name>